<organism evidence="1 2">
    <name type="scientific">Actinomycetospora aeridis</name>
    <dbReference type="NCBI Taxonomy" id="3129231"/>
    <lineage>
        <taxon>Bacteria</taxon>
        <taxon>Bacillati</taxon>
        <taxon>Actinomycetota</taxon>
        <taxon>Actinomycetes</taxon>
        <taxon>Pseudonocardiales</taxon>
        <taxon>Pseudonocardiaceae</taxon>
        <taxon>Actinomycetospora</taxon>
    </lineage>
</organism>
<evidence type="ECO:0000313" key="1">
    <source>
        <dbReference type="EMBL" id="MEJ2885816.1"/>
    </source>
</evidence>
<dbReference type="PANTHER" id="PTHR43649">
    <property type="entry name" value="ARABINOSE-BINDING PROTEIN-RELATED"/>
    <property type="match status" value="1"/>
</dbReference>
<reference evidence="1 2" key="1">
    <citation type="submission" date="2024-03" db="EMBL/GenBank/DDBJ databases">
        <title>Actinomycetospora sp. OC33-EN06, a novel actinomycete isolated from wild orchid (Aerides multiflora).</title>
        <authorList>
            <person name="Suriyachadkun C."/>
        </authorList>
    </citation>
    <scope>NUCLEOTIDE SEQUENCE [LARGE SCALE GENOMIC DNA]</scope>
    <source>
        <strain evidence="1 2">OC33-EN06</strain>
    </source>
</reference>
<accession>A0ABU8N0B3</accession>
<dbReference type="InterPro" id="IPR006059">
    <property type="entry name" value="SBP"/>
</dbReference>
<dbReference type="InterPro" id="IPR050490">
    <property type="entry name" value="Bact_solute-bd_prot1"/>
</dbReference>
<sequence length="387" mass="40476">MTALEVYAWATGGAEKDAVDALAGEFARTVPGRQVVNPVLAGGPDPEGDLRSRLRAGDPPDSFQVHPGAEAQNLVASGALVALDECFARWGLDDVLPAGLRDGLAVGGAVHAVPAGLHRLLLWSNDGVLARAGLTARPADVDDLVRQLEVLRASGVRYPLALGPDWTQLELLEAVLLARLGPDRFAALWTAGADWSGDDVADALAAYGRLLPYANPDRDGLSFPDAAARVRTGAAGYLFTGDWVRALWAGDRSWSWSGRPFPGTAGTFQWLGDAFVLPENAPDVDGALAWLATVAGAPGQQAFNTRKGSIPVRADADRADHSPYLRAAMADLEHLQLVPSCTHGSAAGRAVTSAALTAVGAFSSTGDVGDLRSALAATTDEPRRERV</sequence>
<dbReference type="SUPFAM" id="SSF53850">
    <property type="entry name" value="Periplasmic binding protein-like II"/>
    <property type="match status" value="1"/>
</dbReference>
<name>A0ABU8N0B3_9PSEU</name>
<dbReference type="Proteomes" id="UP001370100">
    <property type="component" value="Unassembled WGS sequence"/>
</dbReference>
<gene>
    <name evidence="1" type="ORF">WCD41_05090</name>
</gene>
<dbReference type="RefSeq" id="WP_337712276.1">
    <property type="nucleotide sequence ID" value="NZ_JBBEGL010000001.1"/>
</dbReference>
<dbReference type="Gene3D" id="3.40.190.10">
    <property type="entry name" value="Periplasmic binding protein-like II"/>
    <property type="match status" value="2"/>
</dbReference>
<dbReference type="Pfam" id="PF01547">
    <property type="entry name" value="SBP_bac_1"/>
    <property type="match status" value="1"/>
</dbReference>
<protein>
    <submittedName>
        <fullName evidence="1">ABC transporter substrate-binding protein</fullName>
    </submittedName>
</protein>
<evidence type="ECO:0000313" key="2">
    <source>
        <dbReference type="Proteomes" id="UP001370100"/>
    </source>
</evidence>
<dbReference type="EMBL" id="JBBEGL010000001">
    <property type="protein sequence ID" value="MEJ2885816.1"/>
    <property type="molecule type" value="Genomic_DNA"/>
</dbReference>
<proteinExistence type="predicted"/>
<keyword evidence="2" id="KW-1185">Reference proteome</keyword>
<comment type="caution">
    <text evidence="1">The sequence shown here is derived from an EMBL/GenBank/DDBJ whole genome shotgun (WGS) entry which is preliminary data.</text>
</comment>